<evidence type="ECO:0008006" key="3">
    <source>
        <dbReference type="Google" id="ProtNLM"/>
    </source>
</evidence>
<evidence type="ECO:0000313" key="2">
    <source>
        <dbReference type="Proteomes" id="UP000298325"/>
    </source>
</evidence>
<proteinExistence type="predicted"/>
<sequence length="187" mass="21235">MTDIATNKTLVLLSGPVAAGKTSLLKTVGQHIPLGRISTGWFLRQQVERLSSEFTRYDLQEYGDKLDLETNFSWIYWDLVLPYLKDSPDCNLWFLDSVRKLEQVHCIRSNFEGRVLHVHVTASDDVLSERYLSRGRIEDENAYTTVGLHSNEIAARALIDVADSVLELSSGPKNREKIESLIENLKV</sequence>
<name>A0A4Z1C2I5_9GAMM</name>
<comment type="caution">
    <text evidence="1">The sequence shown here is derived from an EMBL/GenBank/DDBJ whole genome shotgun (WGS) entry which is preliminary data.</text>
</comment>
<accession>A0A4Z1C2I5</accession>
<dbReference type="OrthoDB" id="9099023at2"/>
<keyword evidence="2" id="KW-1185">Reference proteome</keyword>
<dbReference type="RefSeq" id="WP_135802993.1">
    <property type="nucleotide sequence ID" value="NZ_SRPF01000002.1"/>
</dbReference>
<dbReference type="Gene3D" id="3.40.50.300">
    <property type="entry name" value="P-loop containing nucleotide triphosphate hydrolases"/>
    <property type="match status" value="1"/>
</dbReference>
<dbReference type="AlphaFoldDB" id="A0A4Z1C2I5"/>
<dbReference type="Proteomes" id="UP000298325">
    <property type="component" value="Unassembled WGS sequence"/>
</dbReference>
<protein>
    <recommendedName>
        <fullName evidence="3">AAA family ATPase</fullName>
    </recommendedName>
</protein>
<dbReference type="PANTHER" id="PTHR41930">
    <property type="entry name" value="UPF0200 PROTEIN MJ1399"/>
    <property type="match status" value="1"/>
</dbReference>
<reference evidence="1 2" key="1">
    <citation type="submission" date="2019-04" db="EMBL/GenBank/DDBJ databases">
        <authorList>
            <person name="Park S."/>
            <person name="Yoon J.-H."/>
        </authorList>
    </citation>
    <scope>NUCLEOTIDE SEQUENCE [LARGE SCALE GENOMIC DNA]</scope>
    <source>
        <strain evidence="1 2">HJM-18</strain>
    </source>
</reference>
<evidence type="ECO:0000313" key="1">
    <source>
        <dbReference type="EMBL" id="TGN40331.1"/>
    </source>
</evidence>
<dbReference type="EMBL" id="SRPF01000002">
    <property type="protein sequence ID" value="TGN40331.1"/>
    <property type="molecule type" value="Genomic_DNA"/>
</dbReference>
<dbReference type="SUPFAM" id="SSF52540">
    <property type="entry name" value="P-loop containing nucleoside triphosphate hydrolases"/>
    <property type="match status" value="1"/>
</dbReference>
<dbReference type="InterPro" id="IPR027417">
    <property type="entry name" value="P-loop_NTPase"/>
</dbReference>
<gene>
    <name evidence="1" type="ORF">E5Q11_08660</name>
</gene>
<organism evidence="1 2">
    <name type="scientific">Marinobacter confluentis</name>
    <dbReference type="NCBI Taxonomy" id="1697557"/>
    <lineage>
        <taxon>Bacteria</taxon>
        <taxon>Pseudomonadati</taxon>
        <taxon>Pseudomonadota</taxon>
        <taxon>Gammaproteobacteria</taxon>
        <taxon>Pseudomonadales</taxon>
        <taxon>Marinobacteraceae</taxon>
        <taxon>Marinobacter</taxon>
    </lineage>
</organism>
<dbReference type="PANTHER" id="PTHR41930:SF1">
    <property type="entry name" value="DEPHOSPHO-COA KINASE"/>
    <property type="match status" value="1"/>
</dbReference>